<dbReference type="RefSeq" id="WP_251260365.1">
    <property type="nucleotide sequence ID" value="NZ_JAMQGP010000002.1"/>
</dbReference>
<evidence type="ECO:0000256" key="1">
    <source>
        <dbReference type="ARBA" id="ARBA00010690"/>
    </source>
</evidence>
<dbReference type="InterPro" id="IPR029025">
    <property type="entry name" value="T3SS_substrate_exporter_C"/>
</dbReference>
<organism evidence="5 6">
    <name type="scientific">Echinimonas agarilytica</name>
    <dbReference type="NCBI Taxonomy" id="1215918"/>
    <lineage>
        <taxon>Bacteria</taxon>
        <taxon>Pseudomonadati</taxon>
        <taxon>Pseudomonadota</taxon>
        <taxon>Gammaproteobacteria</taxon>
        <taxon>Alteromonadales</taxon>
        <taxon>Echinimonadaceae</taxon>
        <taxon>Echinimonas</taxon>
    </lineage>
</organism>
<evidence type="ECO:0000256" key="3">
    <source>
        <dbReference type="ARBA" id="ARBA00023225"/>
    </source>
</evidence>
<comment type="caution">
    <text evidence="5">The sequence shown here is derived from an EMBL/GenBank/DDBJ whole genome shotgun (WGS) entry which is preliminary data.</text>
</comment>
<comment type="function">
    <text evidence="4">Required for formation of the rod structure in the basal body of the flagellar apparatus. Together with FliI and FliH, may constitute the export apparatus of flagellin.</text>
</comment>
<dbReference type="Proteomes" id="UP001165393">
    <property type="component" value="Unassembled WGS sequence"/>
</dbReference>
<dbReference type="GO" id="GO:0009306">
    <property type="term" value="P:protein secretion"/>
    <property type="evidence" value="ECO:0007669"/>
    <property type="project" value="InterPro"/>
</dbReference>
<dbReference type="GO" id="GO:0005886">
    <property type="term" value="C:plasma membrane"/>
    <property type="evidence" value="ECO:0007669"/>
    <property type="project" value="TreeGrafter"/>
</dbReference>
<comment type="similarity">
    <text evidence="1">Belongs to the type III secretion exporter family.</text>
</comment>
<evidence type="ECO:0000313" key="5">
    <source>
        <dbReference type="EMBL" id="MCM2678996.1"/>
    </source>
</evidence>
<dbReference type="Pfam" id="PF01312">
    <property type="entry name" value="Bac_export_2"/>
    <property type="match status" value="1"/>
</dbReference>
<sequence length="104" mass="11686">MSDIPEDLEPYAIALGYDAKNTPTVLAKGFAELAEQIVEIAEEEGIYIHKDAELARFLSHIEVGDNIPRELYVLVAEVISFAYLLEGKFPEQWAKLYNKISTQA</sequence>
<evidence type="ECO:0000256" key="4">
    <source>
        <dbReference type="ARBA" id="ARBA00025078"/>
    </source>
</evidence>
<dbReference type="EMBL" id="JAMQGP010000002">
    <property type="protein sequence ID" value="MCM2678996.1"/>
    <property type="molecule type" value="Genomic_DNA"/>
</dbReference>
<dbReference type="InterPro" id="IPR006135">
    <property type="entry name" value="T3SS_substrate_exporter"/>
</dbReference>
<protein>
    <recommendedName>
        <fullName evidence="2">Flagellar biosynthetic protein FlhB</fullName>
    </recommendedName>
</protein>
<keyword evidence="3" id="KW-0813">Transport</keyword>
<evidence type="ECO:0000256" key="2">
    <source>
        <dbReference type="ARBA" id="ARBA00021622"/>
    </source>
</evidence>
<reference evidence="5 6" key="1">
    <citation type="journal article" date="2013" name="Antonie Van Leeuwenhoek">
        <title>Echinimonas agarilytica gen. nov., sp. nov., a new gammaproteobacterium isolated from the sea urchin Strongylocentrotus intermedius.</title>
        <authorList>
            <person name="Nedashkovskaya O.I."/>
            <person name="Stenkova A.M."/>
            <person name="Zhukova N.V."/>
            <person name="Van Trappen S."/>
            <person name="Lee J.S."/>
            <person name="Kim S.B."/>
        </authorList>
    </citation>
    <scope>NUCLEOTIDE SEQUENCE [LARGE SCALE GENOMIC DNA]</scope>
    <source>
        <strain evidence="5 6">KMM 6351</strain>
    </source>
</reference>
<dbReference type="SUPFAM" id="SSF160544">
    <property type="entry name" value="EscU C-terminal domain-like"/>
    <property type="match status" value="1"/>
</dbReference>
<proteinExistence type="inferred from homology"/>
<dbReference type="PANTHER" id="PTHR30531:SF12">
    <property type="entry name" value="FLAGELLAR BIOSYNTHETIC PROTEIN FLHB"/>
    <property type="match status" value="1"/>
</dbReference>
<keyword evidence="3" id="KW-0653">Protein transport</keyword>
<name>A0AA41W5B7_9GAMM</name>
<keyword evidence="3" id="KW-1006">Bacterial flagellum protein export</keyword>
<evidence type="ECO:0000313" key="6">
    <source>
        <dbReference type="Proteomes" id="UP001165393"/>
    </source>
</evidence>
<dbReference type="Gene3D" id="3.40.1690.10">
    <property type="entry name" value="secretion proteins EscU"/>
    <property type="match status" value="1"/>
</dbReference>
<dbReference type="PANTHER" id="PTHR30531">
    <property type="entry name" value="FLAGELLAR BIOSYNTHETIC PROTEIN FLHB"/>
    <property type="match status" value="1"/>
</dbReference>
<gene>
    <name evidence="5" type="ORF">NAF29_04805</name>
</gene>
<keyword evidence="6" id="KW-1185">Reference proteome</keyword>
<accession>A0AA41W5B7</accession>
<dbReference type="AlphaFoldDB" id="A0AA41W5B7"/>